<evidence type="ECO:0000256" key="4">
    <source>
        <dbReference type="ARBA" id="ARBA00022786"/>
    </source>
</evidence>
<dbReference type="EMBL" id="CM001219">
    <property type="protein sequence ID" value="KEH34998.1"/>
    <property type="molecule type" value="Genomic_DNA"/>
</dbReference>
<comment type="pathway">
    <text evidence="1">Protein modification; protein ubiquitination.</text>
</comment>
<dbReference type="AlphaFoldDB" id="A0A072V0V6"/>
<reference evidence="7 9" key="1">
    <citation type="journal article" date="2011" name="Nature">
        <title>The Medicago genome provides insight into the evolution of rhizobial symbioses.</title>
        <authorList>
            <person name="Young N.D."/>
            <person name="Debelle F."/>
            <person name="Oldroyd G.E."/>
            <person name="Geurts R."/>
            <person name="Cannon S.B."/>
            <person name="Udvardi M.K."/>
            <person name="Benedito V.A."/>
            <person name="Mayer K.F."/>
            <person name="Gouzy J."/>
            <person name="Schoof H."/>
            <person name="Van de Peer Y."/>
            <person name="Proost S."/>
            <person name="Cook D.R."/>
            <person name="Meyers B.C."/>
            <person name="Spannagl M."/>
            <person name="Cheung F."/>
            <person name="De Mita S."/>
            <person name="Krishnakumar V."/>
            <person name="Gundlach H."/>
            <person name="Zhou S."/>
            <person name="Mudge J."/>
            <person name="Bharti A.K."/>
            <person name="Murray J.D."/>
            <person name="Naoumkina M.A."/>
            <person name="Rosen B."/>
            <person name="Silverstein K.A."/>
            <person name="Tang H."/>
            <person name="Rombauts S."/>
            <person name="Zhao P.X."/>
            <person name="Zhou P."/>
            <person name="Barbe V."/>
            <person name="Bardou P."/>
            <person name="Bechner M."/>
            <person name="Bellec A."/>
            <person name="Berger A."/>
            <person name="Berges H."/>
            <person name="Bidwell S."/>
            <person name="Bisseling T."/>
            <person name="Choisne N."/>
            <person name="Couloux A."/>
            <person name="Denny R."/>
            <person name="Deshpande S."/>
            <person name="Dai X."/>
            <person name="Doyle J.J."/>
            <person name="Dudez A.M."/>
            <person name="Farmer A.D."/>
            <person name="Fouteau S."/>
            <person name="Franken C."/>
            <person name="Gibelin C."/>
            <person name="Gish J."/>
            <person name="Goldstein S."/>
            <person name="Gonzalez A.J."/>
            <person name="Green P.J."/>
            <person name="Hallab A."/>
            <person name="Hartog M."/>
            <person name="Hua A."/>
            <person name="Humphray S.J."/>
            <person name="Jeong D.H."/>
            <person name="Jing Y."/>
            <person name="Jocker A."/>
            <person name="Kenton S.M."/>
            <person name="Kim D.J."/>
            <person name="Klee K."/>
            <person name="Lai H."/>
            <person name="Lang C."/>
            <person name="Lin S."/>
            <person name="Macmil S.L."/>
            <person name="Magdelenat G."/>
            <person name="Matthews L."/>
            <person name="McCorrison J."/>
            <person name="Monaghan E.L."/>
            <person name="Mun J.H."/>
            <person name="Najar F.Z."/>
            <person name="Nicholson C."/>
            <person name="Noirot C."/>
            <person name="O'Bleness M."/>
            <person name="Paule C.R."/>
            <person name="Poulain J."/>
            <person name="Prion F."/>
            <person name="Qin B."/>
            <person name="Qu C."/>
            <person name="Retzel E.F."/>
            <person name="Riddle C."/>
            <person name="Sallet E."/>
            <person name="Samain S."/>
            <person name="Samson N."/>
            <person name="Sanders I."/>
            <person name="Saurat O."/>
            <person name="Scarpelli C."/>
            <person name="Schiex T."/>
            <person name="Segurens B."/>
            <person name="Severin A.J."/>
            <person name="Sherrier D.J."/>
            <person name="Shi R."/>
            <person name="Sims S."/>
            <person name="Singer S.R."/>
            <person name="Sinharoy S."/>
            <person name="Sterck L."/>
            <person name="Viollet A."/>
            <person name="Wang B.B."/>
            <person name="Wang K."/>
            <person name="Wang M."/>
            <person name="Wang X."/>
            <person name="Warfsmann J."/>
            <person name="Weissenbach J."/>
            <person name="White D.D."/>
            <person name="White J.D."/>
            <person name="Wiley G.B."/>
            <person name="Wincker P."/>
            <person name="Xing Y."/>
            <person name="Yang L."/>
            <person name="Yao Z."/>
            <person name="Ying F."/>
            <person name="Zhai J."/>
            <person name="Zhou L."/>
            <person name="Zuber A."/>
            <person name="Denarie J."/>
            <person name="Dixon R.A."/>
            <person name="May G.D."/>
            <person name="Schwartz D.C."/>
            <person name="Rogers J."/>
            <person name="Quetier F."/>
            <person name="Town C.D."/>
            <person name="Roe B.A."/>
        </authorList>
    </citation>
    <scope>NUCLEOTIDE SEQUENCE [LARGE SCALE GENOMIC DNA]</scope>
    <source>
        <strain evidence="7">A17</strain>
        <strain evidence="8 9">cv. Jemalong A17</strain>
    </source>
</reference>
<reference evidence="8" key="3">
    <citation type="submission" date="2015-04" db="UniProtKB">
        <authorList>
            <consortium name="EnsemblPlants"/>
        </authorList>
    </citation>
    <scope>IDENTIFICATION</scope>
    <source>
        <strain evidence="8">cv. Jemalong A17</strain>
    </source>
</reference>
<dbReference type="GO" id="GO:0009725">
    <property type="term" value="P:response to hormone"/>
    <property type="evidence" value="ECO:0007669"/>
    <property type="project" value="UniProtKB-ARBA"/>
</dbReference>
<dbReference type="PANTHER" id="PTHR46287:SF4">
    <property type="entry name" value="BTB_POZ AND TAZ DOMAIN-CONTAINING PROTEIN 2"/>
    <property type="match status" value="1"/>
</dbReference>
<keyword evidence="4" id="KW-0833">Ubl conjugation pathway</keyword>
<dbReference type="eggNOG" id="KOG1778">
    <property type="taxonomic scope" value="Eukaryota"/>
</dbReference>
<dbReference type="GO" id="GO:0005634">
    <property type="term" value="C:nucleus"/>
    <property type="evidence" value="ECO:0000318"/>
    <property type="project" value="GO_Central"/>
</dbReference>
<proteinExistence type="predicted"/>
<dbReference type="PANTHER" id="PTHR46287">
    <property type="entry name" value="BTB/POZ AND TAZ DOMAIN-CONTAINING PROTEIN 3-RELATED"/>
    <property type="match status" value="1"/>
</dbReference>
<organism evidence="7 9">
    <name type="scientific">Medicago truncatula</name>
    <name type="common">Barrel medic</name>
    <name type="synonym">Medicago tribuloides</name>
    <dbReference type="NCBI Taxonomy" id="3880"/>
    <lineage>
        <taxon>Eukaryota</taxon>
        <taxon>Viridiplantae</taxon>
        <taxon>Streptophyta</taxon>
        <taxon>Embryophyta</taxon>
        <taxon>Tracheophyta</taxon>
        <taxon>Spermatophyta</taxon>
        <taxon>Magnoliopsida</taxon>
        <taxon>eudicotyledons</taxon>
        <taxon>Gunneridae</taxon>
        <taxon>Pentapetalae</taxon>
        <taxon>rosids</taxon>
        <taxon>fabids</taxon>
        <taxon>Fabales</taxon>
        <taxon>Fabaceae</taxon>
        <taxon>Papilionoideae</taxon>
        <taxon>50 kb inversion clade</taxon>
        <taxon>NPAAA clade</taxon>
        <taxon>Hologalegina</taxon>
        <taxon>IRL clade</taxon>
        <taxon>Trifolieae</taxon>
        <taxon>Medicago</taxon>
    </lineage>
</organism>
<dbReference type="GO" id="GO:0042542">
    <property type="term" value="P:response to hydrogen peroxide"/>
    <property type="evidence" value="ECO:0007669"/>
    <property type="project" value="UniProtKB-ARBA"/>
</dbReference>
<dbReference type="Gene3D" id="1.25.40.420">
    <property type="match status" value="1"/>
</dbReference>
<dbReference type="PaxDb" id="3880-AES85656"/>
<dbReference type="GO" id="GO:0008270">
    <property type="term" value="F:zinc ion binding"/>
    <property type="evidence" value="ECO:0007669"/>
    <property type="project" value="UniProtKB-KW"/>
</dbReference>
<dbReference type="SMART" id="SM00551">
    <property type="entry name" value="ZnF_TAZ"/>
    <property type="match status" value="1"/>
</dbReference>
<dbReference type="InterPro" id="IPR000197">
    <property type="entry name" value="Znf_TAZ"/>
</dbReference>
<evidence type="ECO:0000259" key="6">
    <source>
        <dbReference type="SMART" id="SM00551"/>
    </source>
</evidence>
<dbReference type="SUPFAM" id="SSF57933">
    <property type="entry name" value="TAZ domain"/>
    <property type="match status" value="1"/>
</dbReference>
<dbReference type="Pfam" id="PF02135">
    <property type="entry name" value="zf-TAZ"/>
    <property type="match status" value="1"/>
</dbReference>
<keyword evidence="5" id="KW-0862">Zinc</keyword>
<evidence type="ECO:0000313" key="7">
    <source>
        <dbReference type="EMBL" id="KEH34998.1"/>
    </source>
</evidence>
<dbReference type="EnsemblPlants" id="KEH34998">
    <property type="protein sequence ID" value="KEH34998"/>
    <property type="gene ID" value="MTR_3g075270"/>
</dbReference>
<dbReference type="GO" id="GO:0005516">
    <property type="term" value="F:calmodulin binding"/>
    <property type="evidence" value="ECO:0007669"/>
    <property type="project" value="UniProtKB-ARBA"/>
</dbReference>
<sequence length="307" mass="35424">MVTSKSNIKICGVPTNAVIAFVHFIYTSRCSRENMKNYGIHLLVLSHVFSMPKLKQRCTVDLIQFMTTGNVVDVLHLAKLCDAPNLYFKCVKLVTNNFEAVKETEGWKLLHKHDPCLEVDLIRLNKEQESRKKRGEKHREEQKLFVQLSEAVQCLKHICTEGCTNVASYDVEITGRPCTKFSTCQALQGLIKHFTTCDRRLERGCRSCKSMWKLFRLHSCICINQEACKVPLCKKYQLIAEKENKEGATRWKLIVGKVASTMAMSSLQLLRTRRDEVIRNARVEEEEDELRESSNWWTNAIACFRCI</sequence>
<dbReference type="InterPro" id="IPR011333">
    <property type="entry name" value="SKP1/BTB/POZ_sf"/>
</dbReference>
<gene>
    <name evidence="7" type="ordered locus">MTR_3g075270</name>
</gene>
<evidence type="ECO:0000256" key="3">
    <source>
        <dbReference type="ARBA" id="ARBA00022771"/>
    </source>
</evidence>
<dbReference type="GO" id="GO:0009751">
    <property type="term" value="P:response to salicylic acid"/>
    <property type="evidence" value="ECO:0007669"/>
    <property type="project" value="UniProtKB-ARBA"/>
</dbReference>
<evidence type="ECO:0000313" key="9">
    <source>
        <dbReference type="Proteomes" id="UP000002051"/>
    </source>
</evidence>
<feature type="domain" description="TAZ-type" evidence="6">
    <location>
        <begin position="142"/>
        <end position="234"/>
    </location>
</feature>
<dbReference type="Proteomes" id="UP000002051">
    <property type="component" value="Chromosome 3"/>
</dbReference>
<dbReference type="HOGENOM" id="CLU_037906_2_0_1"/>
<evidence type="ECO:0000256" key="1">
    <source>
        <dbReference type="ARBA" id="ARBA00004906"/>
    </source>
</evidence>
<dbReference type="InterPro" id="IPR044513">
    <property type="entry name" value="BT1/2/3/4/5"/>
</dbReference>
<name>A0A072V0V6_MEDTR</name>
<evidence type="ECO:0000256" key="5">
    <source>
        <dbReference type="ARBA" id="ARBA00022833"/>
    </source>
</evidence>
<keyword evidence="2" id="KW-0479">Metal-binding</keyword>
<dbReference type="STRING" id="3880.A0A072V0V6"/>
<keyword evidence="3" id="KW-0863">Zinc-finger</keyword>
<evidence type="ECO:0000313" key="8">
    <source>
        <dbReference type="EnsemblPlants" id="KEH34998"/>
    </source>
</evidence>
<protein>
    <submittedName>
        <fullName evidence="7">BTB/POZ and TAZ domain protein</fullName>
    </submittedName>
</protein>
<accession>A0A072V0V6</accession>
<evidence type="ECO:0000256" key="2">
    <source>
        <dbReference type="ARBA" id="ARBA00022723"/>
    </source>
</evidence>
<dbReference type="Gene3D" id="3.30.710.10">
    <property type="entry name" value="Potassium Channel Kv1.1, Chain A"/>
    <property type="match status" value="1"/>
</dbReference>
<keyword evidence="9" id="KW-1185">Reference proteome</keyword>
<reference evidence="7 9" key="2">
    <citation type="journal article" date="2014" name="BMC Genomics">
        <title>An improved genome release (version Mt4.0) for the model legume Medicago truncatula.</title>
        <authorList>
            <person name="Tang H."/>
            <person name="Krishnakumar V."/>
            <person name="Bidwell S."/>
            <person name="Rosen B."/>
            <person name="Chan A."/>
            <person name="Zhou S."/>
            <person name="Gentzbittel L."/>
            <person name="Childs K.L."/>
            <person name="Yandell M."/>
            <person name="Gundlach H."/>
            <person name="Mayer K.F."/>
            <person name="Schwartz D.C."/>
            <person name="Town C.D."/>
        </authorList>
    </citation>
    <scope>GENOME REANNOTATION</scope>
    <source>
        <strain evidence="7">A17</strain>
        <strain evidence="8 9">cv. Jemalong A17</strain>
    </source>
</reference>
<dbReference type="FunFam" id="1.25.40.420:FF:000012">
    <property type="entry name" value="BTB/POZ and TAZ domain-containing protein 2"/>
    <property type="match status" value="1"/>
</dbReference>
<dbReference type="Gene3D" id="1.20.1020.10">
    <property type="entry name" value="TAZ domain"/>
    <property type="match status" value="1"/>
</dbReference>
<dbReference type="CDD" id="cd14733">
    <property type="entry name" value="BACK"/>
    <property type="match status" value="1"/>
</dbReference>
<dbReference type="GO" id="GO:0006355">
    <property type="term" value="P:regulation of DNA-templated transcription"/>
    <property type="evidence" value="ECO:0007669"/>
    <property type="project" value="UniProtKB-ARBA"/>
</dbReference>
<dbReference type="InterPro" id="IPR035898">
    <property type="entry name" value="TAZ_dom_sf"/>
</dbReference>